<dbReference type="InterPro" id="IPR011991">
    <property type="entry name" value="ArsR-like_HTH"/>
</dbReference>
<dbReference type="AlphaFoldDB" id="A0A810N9N6"/>
<reference evidence="7" key="1">
    <citation type="submission" date="2020-08" db="EMBL/GenBank/DDBJ databases">
        <title>Whole genome shotgun sequence of Polymorphospora rubra NBRC 101157.</title>
        <authorList>
            <person name="Komaki H."/>
            <person name="Tamura T."/>
        </authorList>
    </citation>
    <scope>NUCLEOTIDE SEQUENCE</scope>
    <source>
        <strain evidence="7">NBRC 101157</strain>
    </source>
</reference>
<keyword evidence="8" id="KW-1185">Reference proteome</keyword>
<dbReference type="GO" id="GO:0003700">
    <property type="term" value="F:DNA-binding transcription factor activity"/>
    <property type="evidence" value="ECO:0007669"/>
    <property type="project" value="InterPro"/>
</dbReference>
<accession>A0A810N9N6</accession>
<evidence type="ECO:0000256" key="3">
    <source>
        <dbReference type="ARBA" id="ARBA00023163"/>
    </source>
</evidence>
<dbReference type="InterPro" id="IPR036390">
    <property type="entry name" value="WH_DNA-bd_sf"/>
</dbReference>
<organism evidence="7 8">
    <name type="scientific">Polymorphospora rubra</name>
    <dbReference type="NCBI Taxonomy" id="338584"/>
    <lineage>
        <taxon>Bacteria</taxon>
        <taxon>Bacillati</taxon>
        <taxon>Actinomycetota</taxon>
        <taxon>Actinomycetes</taxon>
        <taxon>Micromonosporales</taxon>
        <taxon>Micromonosporaceae</taxon>
        <taxon>Polymorphospora</taxon>
    </lineage>
</organism>
<evidence type="ECO:0000256" key="5">
    <source>
        <dbReference type="SAM" id="Phobius"/>
    </source>
</evidence>
<keyword evidence="1" id="KW-0805">Transcription regulation</keyword>
<dbReference type="KEGG" id="pry:Prubr_50960"/>
<proteinExistence type="predicted"/>
<dbReference type="InterPro" id="IPR036388">
    <property type="entry name" value="WH-like_DNA-bd_sf"/>
</dbReference>
<gene>
    <name evidence="7" type="ORF">Prubr_50960</name>
</gene>
<dbReference type="InterPro" id="IPR001845">
    <property type="entry name" value="HTH_ArsR_DNA-bd_dom"/>
</dbReference>
<dbReference type="EMBL" id="AP023359">
    <property type="protein sequence ID" value="BCJ68075.1"/>
    <property type="molecule type" value="Genomic_DNA"/>
</dbReference>
<evidence type="ECO:0000256" key="2">
    <source>
        <dbReference type="ARBA" id="ARBA00023125"/>
    </source>
</evidence>
<feature type="region of interest" description="Disordered" evidence="4">
    <location>
        <begin position="62"/>
        <end position="91"/>
    </location>
</feature>
<evidence type="ECO:0000256" key="4">
    <source>
        <dbReference type="SAM" id="MobiDB-lite"/>
    </source>
</evidence>
<dbReference type="GO" id="GO:0003677">
    <property type="term" value="F:DNA binding"/>
    <property type="evidence" value="ECO:0007669"/>
    <property type="project" value="UniProtKB-KW"/>
</dbReference>
<dbReference type="SUPFAM" id="SSF46785">
    <property type="entry name" value="Winged helix' DNA-binding domain"/>
    <property type="match status" value="1"/>
</dbReference>
<evidence type="ECO:0000313" key="7">
    <source>
        <dbReference type="EMBL" id="BCJ68075.1"/>
    </source>
</evidence>
<evidence type="ECO:0000313" key="8">
    <source>
        <dbReference type="Proteomes" id="UP000680866"/>
    </source>
</evidence>
<keyword evidence="5" id="KW-1133">Transmembrane helix</keyword>
<dbReference type="PROSITE" id="PS50987">
    <property type="entry name" value="HTH_ARSR_2"/>
    <property type="match status" value="1"/>
</dbReference>
<dbReference type="Pfam" id="PF01022">
    <property type="entry name" value="HTH_5"/>
    <property type="match status" value="1"/>
</dbReference>
<feature type="domain" description="HTH arsR-type" evidence="6">
    <location>
        <begin position="91"/>
        <end position="187"/>
    </location>
</feature>
<evidence type="ECO:0000256" key="1">
    <source>
        <dbReference type="ARBA" id="ARBA00023015"/>
    </source>
</evidence>
<dbReference type="InterPro" id="IPR051011">
    <property type="entry name" value="Metal_resp_trans_reg"/>
</dbReference>
<dbReference type="SMART" id="SM00418">
    <property type="entry name" value="HTH_ARSR"/>
    <property type="match status" value="1"/>
</dbReference>
<dbReference type="PANTHER" id="PTHR43132">
    <property type="entry name" value="ARSENICAL RESISTANCE OPERON REPRESSOR ARSR-RELATED"/>
    <property type="match status" value="1"/>
</dbReference>
<sequence length="210" mass="22801">MNKRQRRIGPPDEGEAVLDTTLVAYQFAAVALAAMIIAARGWPSGHRPGIYLTADRRPAAERSGGVWSRSGTSHNGAASEPGPVPGDDQPLDRETAETYARWFQALSDPTRIIILSYLSRRTEPVSVGNIVDELGLGQSLVSHHLKALLAVGFVTYTREGTSRLYSVNHSCITKFPTAADVVMGRSPAPTPTLPAWPHLDIGDRRHGRQE</sequence>
<dbReference type="CDD" id="cd00090">
    <property type="entry name" value="HTH_ARSR"/>
    <property type="match status" value="1"/>
</dbReference>
<evidence type="ECO:0000259" key="6">
    <source>
        <dbReference type="PROSITE" id="PS50987"/>
    </source>
</evidence>
<dbReference type="Proteomes" id="UP000680866">
    <property type="component" value="Chromosome"/>
</dbReference>
<protein>
    <recommendedName>
        <fullName evidence="6">HTH arsR-type domain-containing protein</fullName>
    </recommendedName>
</protein>
<name>A0A810N9N6_9ACTN</name>
<dbReference type="PANTHER" id="PTHR43132:SF2">
    <property type="entry name" value="ARSENICAL RESISTANCE OPERON REPRESSOR ARSR-RELATED"/>
    <property type="match status" value="1"/>
</dbReference>
<keyword evidence="2" id="KW-0238">DNA-binding</keyword>
<dbReference type="NCBIfam" id="NF033788">
    <property type="entry name" value="HTH_metalloreg"/>
    <property type="match status" value="1"/>
</dbReference>
<keyword evidence="3" id="KW-0804">Transcription</keyword>
<keyword evidence="5" id="KW-0812">Transmembrane</keyword>
<dbReference type="Gene3D" id="1.10.10.10">
    <property type="entry name" value="Winged helix-like DNA-binding domain superfamily/Winged helix DNA-binding domain"/>
    <property type="match status" value="1"/>
</dbReference>
<keyword evidence="5" id="KW-0472">Membrane</keyword>
<dbReference type="PRINTS" id="PR00778">
    <property type="entry name" value="HTHARSR"/>
</dbReference>
<feature type="transmembrane region" description="Helical" evidence="5">
    <location>
        <begin position="23"/>
        <end position="42"/>
    </location>
</feature>